<keyword evidence="1" id="KW-0418">Kinase</keyword>
<dbReference type="Pfam" id="PF02518">
    <property type="entry name" value="HATPase_c"/>
    <property type="match status" value="1"/>
</dbReference>
<name>A0A252F250_9FIRM</name>
<gene>
    <name evidence="4" type="ORF">CBW42_11520</name>
</gene>
<reference evidence="4 5" key="1">
    <citation type="submission" date="2017-05" db="EMBL/GenBank/DDBJ databases">
        <title>Butyricicoccus porcorum sp. nov. a butyrate-producing bacterium from the swine intestinal tract.</title>
        <authorList>
            <person name="Trachsel J."/>
            <person name="Humphrey S."/>
            <person name="Allen H.K."/>
        </authorList>
    </citation>
    <scope>NUCLEOTIDE SEQUENCE [LARGE SCALE GENOMIC DNA]</scope>
    <source>
        <strain evidence="4">BB10</strain>
    </source>
</reference>
<protein>
    <recommendedName>
        <fullName evidence="3">Histidine kinase domain-containing protein</fullName>
    </recommendedName>
</protein>
<dbReference type="SMART" id="SM00387">
    <property type="entry name" value="HATPase_c"/>
    <property type="match status" value="1"/>
</dbReference>
<feature type="domain" description="Histidine kinase" evidence="3">
    <location>
        <begin position="25"/>
        <end position="131"/>
    </location>
</feature>
<dbReference type="PANTHER" id="PTHR34220:SF7">
    <property type="entry name" value="SENSOR HISTIDINE KINASE YPDA"/>
    <property type="match status" value="1"/>
</dbReference>
<dbReference type="InterPro" id="IPR005467">
    <property type="entry name" value="His_kinase_dom"/>
</dbReference>
<evidence type="ECO:0000259" key="3">
    <source>
        <dbReference type="PROSITE" id="PS50109"/>
    </source>
</evidence>
<evidence type="ECO:0000313" key="5">
    <source>
        <dbReference type="Proteomes" id="UP000194903"/>
    </source>
</evidence>
<comment type="caution">
    <text evidence="4">The sequence shown here is derived from an EMBL/GenBank/DDBJ whole genome shotgun (WGS) entry which is preliminary data.</text>
</comment>
<dbReference type="Proteomes" id="UP000194903">
    <property type="component" value="Unassembled WGS sequence"/>
</dbReference>
<organism evidence="4 5">
    <name type="scientific">Butyricicoccus porcorum</name>
    <dbReference type="NCBI Taxonomy" id="1945634"/>
    <lineage>
        <taxon>Bacteria</taxon>
        <taxon>Bacillati</taxon>
        <taxon>Bacillota</taxon>
        <taxon>Clostridia</taxon>
        <taxon>Eubacteriales</taxon>
        <taxon>Butyricicoccaceae</taxon>
        <taxon>Butyricicoccus</taxon>
    </lineage>
</organism>
<dbReference type="GO" id="GO:0016301">
    <property type="term" value="F:kinase activity"/>
    <property type="evidence" value="ECO:0007669"/>
    <property type="project" value="UniProtKB-KW"/>
</dbReference>
<dbReference type="Gene3D" id="3.30.565.10">
    <property type="entry name" value="Histidine kinase-like ATPase, C-terminal domain"/>
    <property type="match status" value="1"/>
</dbReference>
<dbReference type="InterPro" id="IPR003594">
    <property type="entry name" value="HATPase_dom"/>
</dbReference>
<keyword evidence="5" id="KW-1185">Reference proteome</keyword>
<dbReference type="OrthoDB" id="9809348at2"/>
<dbReference type="AlphaFoldDB" id="A0A252F250"/>
<proteinExistence type="predicted"/>
<dbReference type="PROSITE" id="PS50109">
    <property type="entry name" value="HIS_KIN"/>
    <property type="match status" value="1"/>
</dbReference>
<evidence type="ECO:0000256" key="2">
    <source>
        <dbReference type="ARBA" id="ARBA00023012"/>
    </source>
</evidence>
<dbReference type="InterPro" id="IPR036890">
    <property type="entry name" value="HATPase_C_sf"/>
</dbReference>
<keyword evidence="2" id="KW-0902">Two-component regulatory system</keyword>
<sequence length="140" mass="15972">MPARLITSPAIRSACRASAFRAWCLQPLMENAIEHGIRGLEGYKRLRLSVREEEDRIIVEVEDNGVGMSAEKIERLMQETEQFHPVGERGIGLHNVINRLRLYYGTEDAVMIYSEGKNKGTRIQIRIPREVQDVSDHAGR</sequence>
<dbReference type="GO" id="GO:0000160">
    <property type="term" value="P:phosphorelay signal transduction system"/>
    <property type="evidence" value="ECO:0007669"/>
    <property type="project" value="UniProtKB-KW"/>
</dbReference>
<evidence type="ECO:0000313" key="4">
    <source>
        <dbReference type="EMBL" id="OUM19781.1"/>
    </source>
</evidence>
<dbReference type="PANTHER" id="PTHR34220">
    <property type="entry name" value="SENSOR HISTIDINE KINASE YPDA"/>
    <property type="match status" value="1"/>
</dbReference>
<keyword evidence="1" id="KW-0808">Transferase</keyword>
<accession>A0A252F250</accession>
<dbReference type="EMBL" id="NHOC01000010">
    <property type="protein sequence ID" value="OUM19781.1"/>
    <property type="molecule type" value="Genomic_DNA"/>
</dbReference>
<evidence type="ECO:0000256" key="1">
    <source>
        <dbReference type="ARBA" id="ARBA00022777"/>
    </source>
</evidence>
<dbReference type="InterPro" id="IPR050640">
    <property type="entry name" value="Bact_2-comp_sensor_kinase"/>
</dbReference>
<dbReference type="SUPFAM" id="SSF55874">
    <property type="entry name" value="ATPase domain of HSP90 chaperone/DNA topoisomerase II/histidine kinase"/>
    <property type="match status" value="1"/>
</dbReference>